<dbReference type="FunFam" id="1.10.10.10:FF:000214">
    <property type="entry name" value="Methylated-DNA--protein-cysteine methyltransferase"/>
    <property type="match status" value="1"/>
</dbReference>
<dbReference type="RefSeq" id="WP_126461274.1">
    <property type="nucleotide sequence ID" value="NZ_AP018721.1"/>
</dbReference>
<dbReference type="PANTHER" id="PTHR10815:SF13">
    <property type="entry name" value="METHYLATED-DNA--PROTEIN-CYSTEINE METHYLTRANSFERASE"/>
    <property type="match status" value="1"/>
</dbReference>
<evidence type="ECO:0000256" key="9">
    <source>
        <dbReference type="ARBA" id="ARBA00023204"/>
    </source>
</evidence>
<dbReference type="SMART" id="SM00342">
    <property type="entry name" value="HTH_ARAC"/>
    <property type="match status" value="1"/>
</dbReference>
<evidence type="ECO:0000256" key="2">
    <source>
        <dbReference type="ARBA" id="ARBA00008711"/>
    </source>
</evidence>
<dbReference type="PANTHER" id="PTHR10815">
    <property type="entry name" value="METHYLATED-DNA--PROTEIN-CYSTEINE METHYLTRANSFERASE"/>
    <property type="match status" value="1"/>
</dbReference>
<gene>
    <name evidence="12" type="ORF">EDC61_10954</name>
</gene>
<dbReference type="InterPro" id="IPR018060">
    <property type="entry name" value="HTH_AraC"/>
</dbReference>
<dbReference type="PROSITE" id="PS00374">
    <property type="entry name" value="MGMT"/>
    <property type="match status" value="1"/>
</dbReference>
<dbReference type="EMBL" id="SLZY01000009">
    <property type="protein sequence ID" value="TCS71508.1"/>
    <property type="molecule type" value="Genomic_DNA"/>
</dbReference>
<keyword evidence="9" id="KW-0234">DNA repair</keyword>
<comment type="caution">
    <text evidence="12">The sequence shown here is derived from an EMBL/GenBank/DDBJ whole genome shotgun (WGS) entry which is preliminary data.</text>
</comment>
<dbReference type="InterPro" id="IPR009057">
    <property type="entry name" value="Homeodomain-like_sf"/>
</dbReference>
<keyword evidence="13" id="KW-1185">Reference proteome</keyword>
<comment type="catalytic activity">
    <reaction evidence="10">
        <text>a 6-O-methyl-2'-deoxyguanosine in DNA + L-cysteinyl-[protein] = S-methyl-L-cysteinyl-[protein] + a 2'-deoxyguanosine in DNA</text>
        <dbReference type="Rhea" id="RHEA:24000"/>
        <dbReference type="Rhea" id="RHEA-COMP:10131"/>
        <dbReference type="Rhea" id="RHEA-COMP:10132"/>
        <dbReference type="Rhea" id="RHEA-COMP:11367"/>
        <dbReference type="Rhea" id="RHEA-COMP:11368"/>
        <dbReference type="ChEBI" id="CHEBI:29950"/>
        <dbReference type="ChEBI" id="CHEBI:82612"/>
        <dbReference type="ChEBI" id="CHEBI:85445"/>
        <dbReference type="ChEBI" id="CHEBI:85448"/>
        <dbReference type="EC" id="2.1.1.63"/>
    </reaction>
</comment>
<dbReference type="AlphaFoldDB" id="A0A4R3JUN0"/>
<dbReference type="Gene3D" id="3.30.160.70">
    <property type="entry name" value="Methylated DNA-protein cysteine methyltransferase domain"/>
    <property type="match status" value="1"/>
</dbReference>
<accession>A0A4R3JUN0</accession>
<keyword evidence="5 12" id="KW-0808">Transferase</keyword>
<dbReference type="EC" id="2.1.1.63" evidence="3"/>
<evidence type="ECO:0000256" key="3">
    <source>
        <dbReference type="ARBA" id="ARBA00011918"/>
    </source>
</evidence>
<dbReference type="InterPro" id="IPR036217">
    <property type="entry name" value="MethylDNA_cys_MeTrfase_DNAb"/>
</dbReference>
<dbReference type="Pfam" id="PF01035">
    <property type="entry name" value="DNA_binding_1"/>
    <property type="match status" value="1"/>
</dbReference>
<dbReference type="Gene3D" id="1.10.10.10">
    <property type="entry name" value="Winged helix-like DNA-binding domain superfamily/Winged helix DNA-binding domain"/>
    <property type="match status" value="1"/>
</dbReference>
<evidence type="ECO:0000256" key="8">
    <source>
        <dbReference type="ARBA" id="ARBA00023163"/>
    </source>
</evidence>
<dbReference type="GO" id="GO:0003908">
    <property type="term" value="F:methylated-DNA-[protein]-cysteine S-methyltransferase activity"/>
    <property type="evidence" value="ECO:0007669"/>
    <property type="project" value="UniProtKB-EC"/>
</dbReference>
<comment type="catalytic activity">
    <reaction evidence="1">
        <text>a 4-O-methyl-thymidine in DNA + L-cysteinyl-[protein] = a thymidine in DNA + S-methyl-L-cysteinyl-[protein]</text>
        <dbReference type="Rhea" id="RHEA:53428"/>
        <dbReference type="Rhea" id="RHEA-COMP:10131"/>
        <dbReference type="Rhea" id="RHEA-COMP:10132"/>
        <dbReference type="Rhea" id="RHEA-COMP:13555"/>
        <dbReference type="Rhea" id="RHEA-COMP:13556"/>
        <dbReference type="ChEBI" id="CHEBI:29950"/>
        <dbReference type="ChEBI" id="CHEBI:82612"/>
        <dbReference type="ChEBI" id="CHEBI:137386"/>
        <dbReference type="ChEBI" id="CHEBI:137387"/>
        <dbReference type="EC" id="2.1.1.63"/>
    </reaction>
</comment>
<dbReference type="GO" id="GO:0003700">
    <property type="term" value="F:DNA-binding transcription factor activity"/>
    <property type="evidence" value="ECO:0007669"/>
    <property type="project" value="InterPro"/>
</dbReference>
<evidence type="ECO:0000256" key="6">
    <source>
        <dbReference type="ARBA" id="ARBA00022763"/>
    </source>
</evidence>
<evidence type="ECO:0000256" key="10">
    <source>
        <dbReference type="ARBA" id="ARBA00049348"/>
    </source>
</evidence>
<dbReference type="InterPro" id="IPR036388">
    <property type="entry name" value="WH-like_DNA-bd_sf"/>
</dbReference>
<evidence type="ECO:0000313" key="13">
    <source>
        <dbReference type="Proteomes" id="UP000295135"/>
    </source>
</evidence>
<keyword evidence="8" id="KW-0804">Transcription</keyword>
<name>A0A4R3JUN0_9PROT</name>
<dbReference type="InterPro" id="IPR036631">
    <property type="entry name" value="MGMT_N_sf"/>
</dbReference>
<feature type="domain" description="HTH araC/xylS-type" evidence="11">
    <location>
        <begin position="8"/>
        <end position="105"/>
    </location>
</feature>
<dbReference type="SUPFAM" id="SSF53155">
    <property type="entry name" value="Methylated DNA-protein cysteine methyltransferase domain"/>
    <property type="match status" value="1"/>
</dbReference>
<dbReference type="GO" id="GO:0032259">
    <property type="term" value="P:methylation"/>
    <property type="evidence" value="ECO:0007669"/>
    <property type="project" value="UniProtKB-KW"/>
</dbReference>
<dbReference type="InterPro" id="IPR001497">
    <property type="entry name" value="MethylDNA_cys_MeTrfase_AS"/>
</dbReference>
<keyword evidence="6" id="KW-0227">DNA damage</keyword>
<dbReference type="InterPro" id="IPR014048">
    <property type="entry name" value="MethylDNA_cys_MeTrfase_DNA-bd"/>
</dbReference>
<evidence type="ECO:0000256" key="5">
    <source>
        <dbReference type="ARBA" id="ARBA00022679"/>
    </source>
</evidence>
<comment type="similarity">
    <text evidence="2">Belongs to the MGMT family.</text>
</comment>
<evidence type="ECO:0000313" key="12">
    <source>
        <dbReference type="EMBL" id="TCS71508.1"/>
    </source>
</evidence>
<evidence type="ECO:0000256" key="7">
    <source>
        <dbReference type="ARBA" id="ARBA00023015"/>
    </source>
</evidence>
<protein>
    <recommendedName>
        <fullName evidence="3">methylated-DNA--[protein]-cysteine S-methyltransferase</fullName>
        <ecNumber evidence="3">2.1.1.63</ecNumber>
    </recommendedName>
</protein>
<evidence type="ECO:0000256" key="1">
    <source>
        <dbReference type="ARBA" id="ARBA00001286"/>
    </source>
</evidence>
<dbReference type="GO" id="GO:0043565">
    <property type="term" value="F:sequence-specific DNA binding"/>
    <property type="evidence" value="ECO:0007669"/>
    <property type="project" value="InterPro"/>
</dbReference>
<evidence type="ECO:0000256" key="4">
    <source>
        <dbReference type="ARBA" id="ARBA00022603"/>
    </source>
</evidence>
<sequence>MNDYDRVARVIRYLDRHRTEQPDLATLAEAAGLSPFHFHRLFRAWAGITPKDFLQCLTLEHAQALLRRGDSVLDAALACGLSGPGRLHDLCVNIEAATPGELKSGGEGWILRAGFAESPFGSCLVAESPRGICHFAFVEPEDRATALAGLQASWPRARLQRDDLAATRLAESIFLRPPASTALPPLRAFVRGTAFQVRVWRALLAVPPGKLISYGRLAAAIGQPRAARGVGNAVAQNPLAFLIPCHRVIRETGIVGNYRWGAVRKRALLAWESASALAALVPIEEAEHHSSLCP</sequence>
<evidence type="ECO:0000259" key="11">
    <source>
        <dbReference type="PROSITE" id="PS01124"/>
    </source>
</evidence>
<organism evidence="12 13">
    <name type="scientific">Sulfuritortus calidifontis</name>
    <dbReference type="NCBI Taxonomy" id="1914471"/>
    <lineage>
        <taxon>Bacteria</taxon>
        <taxon>Pseudomonadati</taxon>
        <taxon>Pseudomonadota</taxon>
        <taxon>Betaproteobacteria</taxon>
        <taxon>Nitrosomonadales</taxon>
        <taxon>Thiobacillaceae</taxon>
        <taxon>Sulfuritortus</taxon>
    </lineage>
</organism>
<reference evidence="12 13" key="1">
    <citation type="submission" date="2019-03" db="EMBL/GenBank/DDBJ databases">
        <title>Genomic Encyclopedia of Type Strains, Phase IV (KMG-IV): sequencing the most valuable type-strain genomes for metagenomic binning, comparative biology and taxonomic classification.</title>
        <authorList>
            <person name="Goeker M."/>
        </authorList>
    </citation>
    <scope>NUCLEOTIDE SEQUENCE [LARGE SCALE GENOMIC DNA]</scope>
    <source>
        <strain evidence="12 13">DSM 103923</strain>
    </source>
</reference>
<dbReference type="CDD" id="cd06445">
    <property type="entry name" value="ATase"/>
    <property type="match status" value="1"/>
</dbReference>
<dbReference type="Gene3D" id="1.10.10.60">
    <property type="entry name" value="Homeodomain-like"/>
    <property type="match status" value="1"/>
</dbReference>
<keyword evidence="4 12" id="KW-0489">Methyltransferase</keyword>
<dbReference type="OrthoDB" id="9811249at2"/>
<dbReference type="GO" id="GO:0006281">
    <property type="term" value="P:DNA repair"/>
    <property type="evidence" value="ECO:0007669"/>
    <property type="project" value="UniProtKB-KW"/>
</dbReference>
<dbReference type="NCBIfam" id="TIGR00589">
    <property type="entry name" value="ogt"/>
    <property type="match status" value="1"/>
</dbReference>
<dbReference type="Proteomes" id="UP000295135">
    <property type="component" value="Unassembled WGS sequence"/>
</dbReference>
<dbReference type="SUPFAM" id="SSF46767">
    <property type="entry name" value="Methylated DNA-protein cysteine methyltransferase, C-terminal domain"/>
    <property type="match status" value="1"/>
</dbReference>
<dbReference type="SUPFAM" id="SSF46689">
    <property type="entry name" value="Homeodomain-like"/>
    <property type="match status" value="1"/>
</dbReference>
<keyword evidence="7" id="KW-0805">Transcription regulation</keyword>
<dbReference type="Pfam" id="PF12833">
    <property type="entry name" value="HTH_18"/>
    <property type="match status" value="1"/>
</dbReference>
<dbReference type="PROSITE" id="PS01124">
    <property type="entry name" value="HTH_ARAC_FAMILY_2"/>
    <property type="match status" value="1"/>
</dbReference>
<proteinExistence type="inferred from homology"/>